<dbReference type="SUPFAM" id="SSF102114">
    <property type="entry name" value="Radical SAM enzymes"/>
    <property type="match status" value="1"/>
</dbReference>
<gene>
    <name evidence="8" type="ORF">BKA00_006220</name>
</gene>
<dbReference type="AlphaFoldDB" id="A0A7X0G4L9"/>
<keyword evidence="9" id="KW-1185">Reference proteome</keyword>
<reference evidence="8 9" key="1">
    <citation type="submission" date="2020-08" db="EMBL/GenBank/DDBJ databases">
        <title>Sequencing the genomes of 1000 actinobacteria strains.</title>
        <authorList>
            <person name="Klenk H.-P."/>
        </authorList>
    </citation>
    <scope>NUCLEOTIDE SEQUENCE [LARGE SCALE GENOMIC DNA]</scope>
    <source>
        <strain evidence="8 9">DSM 43675</strain>
    </source>
</reference>
<feature type="domain" description="Radical SAM core" evidence="7">
    <location>
        <begin position="18"/>
        <end position="126"/>
    </location>
</feature>
<dbReference type="InterPro" id="IPR058240">
    <property type="entry name" value="rSAM_sf"/>
</dbReference>
<proteinExistence type="inferred from homology"/>
<dbReference type="GO" id="GO:0016491">
    <property type="term" value="F:oxidoreductase activity"/>
    <property type="evidence" value="ECO:0007669"/>
    <property type="project" value="InterPro"/>
</dbReference>
<organism evidence="8 9">
    <name type="scientific">Actinomadura coerulea</name>
    <dbReference type="NCBI Taxonomy" id="46159"/>
    <lineage>
        <taxon>Bacteria</taxon>
        <taxon>Bacillati</taxon>
        <taxon>Actinomycetota</taxon>
        <taxon>Actinomycetes</taxon>
        <taxon>Streptosporangiales</taxon>
        <taxon>Thermomonosporaceae</taxon>
        <taxon>Actinomadura</taxon>
    </lineage>
</organism>
<dbReference type="Pfam" id="PF04055">
    <property type="entry name" value="Radical_SAM"/>
    <property type="match status" value="1"/>
</dbReference>
<feature type="region of interest" description="Disordered" evidence="6">
    <location>
        <begin position="307"/>
        <end position="356"/>
    </location>
</feature>
<comment type="caution">
    <text evidence="8">The sequence shown here is derived from an EMBL/GenBank/DDBJ whole genome shotgun (WGS) entry which is preliminary data.</text>
</comment>
<sequence>MVDETPPGRIRIWYVSGQRLCNFRCAYCVSVNDYAKSNIADWSDEDRSRFEKVVDWIADRPFRVGVRLATLGEPFASRPFLSKAAGLSTRPNIDFVELLTNGSLLKRRLEQLDREGDIRKISLWVTYHPTEIPLARFIANARFAQERYGCFVVVNGLLFPDNEQQVVDLGRAAEDAGLRFNLDLGYDPLTPHGVHTELGAMVPVLREQAENGIDRAIRLGAHPELLDLNMAAMRDLRGQMCSAGHDYFYIGIRGDVYRCSRYQALDKDRIGNVLDEGFELRPAGEPWTACGAGFGCGNKEDFLHLRRRRPTAGPPPPSLGWVERDASAAAGRARRGGVPGALTHAAPAGPSTEETH</sequence>
<evidence type="ECO:0000313" key="8">
    <source>
        <dbReference type="EMBL" id="MBB6399306.1"/>
    </source>
</evidence>
<comment type="similarity">
    <text evidence="5">Belongs to the radical SAM superfamily. Anaerobic sulfatase-maturating enzyme family.</text>
</comment>
<dbReference type="CDD" id="cd01335">
    <property type="entry name" value="Radical_SAM"/>
    <property type="match status" value="1"/>
</dbReference>
<evidence type="ECO:0000256" key="3">
    <source>
        <dbReference type="ARBA" id="ARBA00023004"/>
    </source>
</evidence>
<dbReference type="SFLD" id="SFLDS00029">
    <property type="entry name" value="Radical_SAM"/>
    <property type="match status" value="1"/>
</dbReference>
<evidence type="ECO:0000259" key="7">
    <source>
        <dbReference type="Pfam" id="PF04055"/>
    </source>
</evidence>
<evidence type="ECO:0000256" key="6">
    <source>
        <dbReference type="SAM" id="MobiDB-lite"/>
    </source>
</evidence>
<evidence type="ECO:0000256" key="4">
    <source>
        <dbReference type="ARBA" id="ARBA00023014"/>
    </source>
</evidence>
<dbReference type="InterPro" id="IPR007197">
    <property type="entry name" value="rSAM"/>
</dbReference>
<dbReference type="GO" id="GO:0051536">
    <property type="term" value="F:iron-sulfur cluster binding"/>
    <property type="evidence" value="ECO:0007669"/>
    <property type="project" value="UniProtKB-KW"/>
</dbReference>
<dbReference type="Gene3D" id="3.20.20.70">
    <property type="entry name" value="Aldolase class I"/>
    <property type="match status" value="1"/>
</dbReference>
<dbReference type="RefSeq" id="WP_185031103.1">
    <property type="nucleotide sequence ID" value="NZ_JACHMQ010000001.1"/>
</dbReference>
<accession>A0A7X0G4L9</accession>
<dbReference type="PANTHER" id="PTHR43273">
    <property type="entry name" value="ANAEROBIC SULFATASE-MATURATING ENZYME HOMOLOG ASLB-RELATED"/>
    <property type="match status" value="1"/>
</dbReference>
<evidence type="ECO:0000256" key="2">
    <source>
        <dbReference type="ARBA" id="ARBA00022723"/>
    </source>
</evidence>
<evidence type="ECO:0000256" key="1">
    <source>
        <dbReference type="ARBA" id="ARBA00022691"/>
    </source>
</evidence>
<protein>
    <submittedName>
        <fullName evidence="8">MoaA/NifB/PqqE/SkfB family radical SAM enzyme</fullName>
    </submittedName>
</protein>
<evidence type="ECO:0000313" key="9">
    <source>
        <dbReference type="Proteomes" id="UP000546324"/>
    </source>
</evidence>
<keyword evidence="4" id="KW-0411">Iron-sulfur</keyword>
<dbReference type="InterPro" id="IPR023867">
    <property type="entry name" value="Sulphatase_maturase_rSAM"/>
</dbReference>
<dbReference type="Proteomes" id="UP000546324">
    <property type="component" value="Unassembled WGS sequence"/>
</dbReference>
<keyword evidence="1" id="KW-0949">S-adenosyl-L-methionine</keyword>
<keyword evidence="2" id="KW-0479">Metal-binding</keyword>
<dbReference type="EMBL" id="JACHMQ010000001">
    <property type="protein sequence ID" value="MBB6399306.1"/>
    <property type="molecule type" value="Genomic_DNA"/>
</dbReference>
<keyword evidence="3" id="KW-0408">Iron</keyword>
<dbReference type="GO" id="GO:0046872">
    <property type="term" value="F:metal ion binding"/>
    <property type="evidence" value="ECO:0007669"/>
    <property type="project" value="UniProtKB-KW"/>
</dbReference>
<evidence type="ECO:0000256" key="5">
    <source>
        <dbReference type="ARBA" id="ARBA00023601"/>
    </source>
</evidence>
<dbReference type="InterPro" id="IPR013785">
    <property type="entry name" value="Aldolase_TIM"/>
</dbReference>
<name>A0A7X0G4L9_9ACTN</name>
<dbReference type="PANTHER" id="PTHR43273:SF3">
    <property type="entry name" value="ANAEROBIC SULFATASE-MATURATING ENZYME HOMOLOG ASLB-RELATED"/>
    <property type="match status" value="1"/>
</dbReference>